<keyword evidence="2" id="KW-0812">Transmembrane</keyword>
<name>A0ABT6MY98_9SPHN</name>
<sequence length="109" mass="12205">MQFLKTLFWVVLAIVAVVFAMNNWQPVKVMLWGGLILEIKLPILVFGAFLIGFLPTFGWHRASRWRLQRRIESHERALADIRGVDPAPALTPAPGSIIEPPAPIPDKAP</sequence>
<evidence type="ECO:0000313" key="4">
    <source>
        <dbReference type="Proteomes" id="UP001160625"/>
    </source>
</evidence>
<evidence type="ECO:0000256" key="1">
    <source>
        <dbReference type="SAM" id="MobiDB-lite"/>
    </source>
</evidence>
<feature type="transmembrane region" description="Helical" evidence="2">
    <location>
        <begin position="39"/>
        <end position="60"/>
    </location>
</feature>
<accession>A0ABT6MY98</accession>
<dbReference type="Proteomes" id="UP001160625">
    <property type="component" value="Unassembled WGS sequence"/>
</dbReference>
<keyword evidence="2" id="KW-1133">Transmembrane helix</keyword>
<evidence type="ECO:0000256" key="2">
    <source>
        <dbReference type="SAM" id="Phobius"/>
    </source>
</evidence>
<comment type="caution">
    <text evidence="3">The sequence shown here is derived from an EMBL/GenBank/DDBJ whole genome shotgun (WGS) entry which is preliminary data.</text>
</comment>
<keyword evidence="4" id="KW-1185">Reference proteome</keyword>
<feature type="compositionally biased region" description="Pro residues" evidence="1">
    <location>
        <begin position="100"/>
        <end position="109"/>
    </location>
</feature>
<keyword evidence="2" id="KW-0472">Membrane</keyword>
<dbReference type="EMBL" id="JARYGZ010000001">
    <property type="protein sequence ID" value="MDH7637972.1"/>
    <property type="molecule type" value="Genomic_DNA"/>
</dbReference>
<gene>
    <name evidence="3" type="ORF">QGN17_04445</name>
</gene>
<proteinExistence type="predicted"/>
<organism evidence="3 4">
    <name type="scientific">Sphingomonas oryzagri</name>
    <dbReference type="NCBI Taxonomy" id="3042314"/>
    <lineage>
        <taxon>Bacteria</taxon>
        <taxon>Pseudomonadati</taxon>
        <taxon>Pseudomonadota</taxon>
        <taxon>Alphaproteobacteria</taxon>
        <taxon>Sphingomonadales</taxon>
        <taxon>Sphingomonadaceae</taxon>
        <taxon>Sphingomonas</taxon>
    </lineage>
</organism>
<evidence type="ECO:0000313" key="3">
    <source>
        <dbReference type="EMBL" id="MDH7637972.1"/>
    </source>
</evidence>
<feature type="transmembrane region" description="Helical" evidence="2">
    <location>
        <begin position="7"/>
        <end position="27"/>
    </location>
</feature>
<feature type="region of interest" description="Disordered" evidence="1">
    <location>
        <begin position="85"/>
        <end position="109"/>
    </location>
</feature>
<protein>
    <submittedName>
        <fullName evidence="3">LapA family protein</fullName>
    </submittedName>
</protein>
<dbReference type="RefSeq" id="WP_281043303.1">
    <property type="nucleotide sequence ID" value="NZ_JARYGZ010000001.1"/>
</dbReference>
<reference evidence="3" key="1">
    <citation type="submission" date="2023-04" db="EMBL/GenBank/DDBJ databases">
        <title>Sphingomonas sp. MAHUQ-71 isolated from rice field.</title>
        <authorList>
            <person name="Huq M.A."/>
        </authorList>
    </citation>
    <scope>NUCLEOTIDE SEQUENCE</scope>
    <source>
        <strain evidence="3">MAHUQ-71</strain>
    </source>
</reference>